<feature type="non-terminal residue" evidence="1">
    <location>
        <position position="1"/>
    </location>
</feature>
<dbReference type="Proteomes" id="UP000240493">
    <property type="component" value="Unassembled WGS sequence"/>
</dbReference>
<organism evidence="1 2">
    <name type="scientific">Trichoderma asperellum (strain ATCC 204424 / CBS 433.97 / NBRC 101777)</name>
    <dbReference type="NCBI Taxonomy" id="1042311"/>
    <lineage>
        <taxon>Eukaryota</taxon>
        <taxon>Fungi</taxon>
        <taxon>Dikarya</taxon>
        <taxon>Ascomycota</taxon>
        <taxon>Pezizomycotina</taxon>
        <taxon>Sordariomycetes</taxon>
        <taxon>Hypocreomycetidae</taxon>
        <taxon>Hypocreales</taxon>
        <taxon>Hypocreaceae</taxon>
        <taxon>Trichoderma</taxon>
    </lineage>
</organism>
<dbReference type="OrthoDB" id="5243754at2759"/>
<sequence>SYLHQIKELNLDMCACGKEQETVAHFLFRCGKWTSYRQNMLRCMDTRRGNLSLYLGGKSAKWKPNMAAVHATVRFVMATGGRLDN</sequence>
<dbReference type="EMBL" id="KZ679280">
    <property type="protein sequence ID" value="PTB35145.1"/>
    <property type="molecule type" value="Genomic_DNA"/>
</dbReference>
<gene>
    <name evidence="1" type="ORF">M441DRAFT_452893</name>
</gene>
<evidence type="ECO:0000313" key="2">
    <source>
        <dbReference type="Proteomes" id="UP000240493"/>
    </source>
</evidence>
<protein>
    <submittedName>
        <fullName evidence="1">Uncharacterized protein</fullName>
    </submittedName>
</protein>
<accession>A0A2T3YRF0</accession>
<evidence type="ECO:0000313" key="1">
    <source>
        <dbReference type="EMBL" id="PTB35145.1"/>
    </source>
</evidence>
<keyword evidence="2" id="KW-1185">Reference proteome</keyword>
<dbReference type="STRING" id="1042311.A0A2T3YRF0"/>
<name>A0A2T3YRF0_TRIA4</name>
<proteinExistence type="predicted"/>
<reference evidence="1 2" key="1">
    <citation type="submission" date="2016-07" db="EMBL/GenBank/DDBJ databases">
        <title>Multiple horizontal gene transfer events from other fungi enriched the ability of initially mycotrophic Trichoderma (Ascomycota) to feed on dead plant biomass.</title>
        <authorList>
            <consortium name="DOE Joint Genome Institute"/>
            <person name="Aerts A."/>
            <person name="Atanasova L."/>
            <person name="Chenthamara K."/>
            <person name="Zhang J."/>
            <person name="Grujic M."/>
            <person name="Henrissat B."/>
            <person name="Kuo A."/>
            <person name="Salamov A."/>
            <person name="Lipzen A."/>
            <person name="Labutti K."/>
            <person name="Barry K."/>
            <person name="Miao Y."/>
            <person name="Rahimi M.J."/>
            <person name="Shen Q."/>
            <person name="Grigoriev I.V."/>
            <person name="Kubicek C.P."/>
            <person name="Druzhinina I.S."/>
        </authorList>
    </citation>
    <scope>NUCLEOTIDE SEQUENCE [LARGE SCALE GENOMIC DNA]</scope>
    <source>
        <strain evidence="1 2">CBS 433.97</strain>
    </source>
</reference>
<dbReference type="AlphaFoldDB" id="A0A2T3YRF0"/>